<protein>
    <recommendedName>
        <fullName evidence="4">Beta-xylosidase C-terminal Concanavalin A-like domain-containing protein</fullName>
    </recommendedName>
</protein>
<evidence type="ECO:0000313" key="2">
    <source>
        <dbReference type="EMBL" id="ASV72902.1"/>
    </source>
</evidence>
<sequence>MRAWVFGVLGLAGLMAMAGTQVARGEGGDVIFADRFEGKLADGWKWLREEPGAWRIREGGLEIRALPGDANTVKNALLRPAPDRSAGAFAVEVTVSNLTPPTVQYEQLGITWYVDGKPVFKLVKERIDGGIYIIPGRKPVENVPIRLRLIVKGDHWIAQYRPAGEKEFLTAAEGTLPQPNNDEVSLQCYHGPEKEEHWMRFEDFRIVRWPQ</sequence>
<evidence type="ECO:0000256" key="1">
    <source>
        <dbReference type="SAM" id="SignalP"/>
    </source>
</evidence>
<dbReference type="AlphaFoldDB" id="A0A286RAB9"/>
<dbReference type="EMBL" id="CP018477">
    <property type="protein sequence ID" value="ASV72902.1"/>
    <property type="molecule type" value="Genomic_DNA"/>
</dbReference>
<dbReference type="Gene3D" id="2.60.120.200">
    <property type="match status" value="1"/>
</dbReference>
<feature type="signal peptide" evidence="1">
    <location>
        <begin position="1"/>
        <end position="18"/>
    </location>
</feature>
<reference evidence="2 3" key="1">
    <citation type="journal article" name="Front. Microbiol.">
        <title>Sugar Metabolism of the First Thermophilic Planctomycete Thermogutta terrifontis: Comparative Genomic and Transcriptomic Approaches.</title>
        <authorList>
            <person name="Elcheninov A.G."/>
            <person name="Menzel P."/>
            <person name="Gudbergsdottir S.R."/>
            <person name="Slesarev A.I."/>
            <person name="Kadnikov V.V."/>
            <person name="Krogh A."/>
            <person name="Bonch-Osmolovskaya E.A."/>
            <person name="Peng X."/>
            <person name="Kublanov I.V."/>
        </authorList>
    </citation>
    <scope>NUCLEOTIDE SEQUENCE [LARGE SCALE GENOMIC DNA]</scope>
    <source>
        <strain evidence="2 3">R1</strain>
    </source>
</reference>
<dbReference type="SUPFAM" id="SSF49899">
    <property type="entry name" value="Concanavalin A-like lectins/glucanases"/>
    <property type="match status" value="1"/>
</dbReference>
<keyword evidence="3" id="KW-1185">Reference proteome</keyword>
<dbReference type="OrthoDB" id="214695at2"/>
<dbReference type="Proteomes" id="UP000215086">
    <property type="component" value="Chromosome"/>
</dbReference>
<evidence type="ECO:0008006" key="4">
    <source>
        <dbReference type="Google" id="ProtNLM"/>
    </source>
</evidence>
<dbReference type="RefSeq" id="WP_095413689.1">
    <property type="nucleotide sequence ID" value="NZ_CP018477.1"/>
</dbReference>
<proteinExistence type="predicted"/>
<feature type="chain" id="PRO_5012199944" description="Beta-xylosidase C-terminal Concanavalin A-like domain-containing protein" evidence="1">
    <location>
        <begin position="19"/>
        <end position="211"/>
    </location>
</feature>
<keyword evidence="1" id="KW-0732">Signal</keyword>
<name>A0A286RAB9_9BACT</name>
<gene>
    <name evidence="2" type="ORF">THTE_0300</name>
</gene>
<dbReference type="InterPro" id="IPR013320">
    <property type="entry name" value="ConA-like_dom_sf"/>
</dbReference>
<evidence type="ECO:0000313" key="3">
    <source>
        <dbReference type="Proteomes" id="UP000215086"/>
    </source>
</evidence>
<accession>A0A286RAB9</accession>
<dbReference type="KEGG" id="ttf:THTE_0300"/>
<organism evidence="2 3">
    <name type="scientific">Thermogutta terrifontis</name>
    <dbReference type="NCBI Taxonomy" id="1331910"/>
    <lineage>
        <taxon>Bacteria</taxon>
        <taxon>Pseudomonadati</taxon>
        <taxon>Planctomycetota</taxon>
        <taxon>Planctomycetia</taxon>
        <taxon>Pirellulales</taxon>
        <taxon>Thermoguttaceae</taxon>
        <taxon>Thermogutta</taxon>
    </lineage>
</organism>